<feature type="domain" description="Methyltransferase" evidence="2">
    <location>
        <begin position="262"/>
        <end position="390"/>
    </location>
</feature>
<feature type="compositionally biased region" description="Basic and acidic residues" evidence="1">
    <location>
        <begin position="154"/>
        <end position="164"/>
    </location>
</feature>
<dbReference type="PANTHER" id="PTHR32026:SF10">
    <property type="entry name" value="METHYLTRANSFERASE-LIKE PROTEIN 24-RELATED"/>
    <property type="match status" value="1"/>
</dbReference>
<dbReference type="Pfam" id="PF13383">
    <property type="entry name" value="Methyltransf_22"/>
    <property type="match status" value="1"/>
</dbReference>
<evidence type="ECO:0000313" key="3">
    <source>
        <dbReference type="EMBL" id="CAI5769949.1"/>
    </source>
</evidence>
<dbReference type="Proteomes" id="UP001178461">
    <property type="component" value="Chromosome 3"/>
</dbReference>
<protein>
    <recommendedName>
        <fullName evidence="2">Methyltransferase domain-containing protein</fullName>
    </recommendedName>
</protein>
<proteinExistence type="predicted"/>
<dbReference type="EMBL" id="OX395128">
    <property type="protein sequence ID" value="CAI5769949.1"/>
    <property type="molecule type" value="Genomic_DNA"/>
</dbReference>
<feature type="region of interest" description="Disordered" evidence="1">
    <location>
        <begin position="1"/>
        <end position="99"/>
    </location>
</feature>
<reference evidence="3" key="1">
    <citation type="submission" date="2022-12" db="EMBL/GenBank/DDBJ databases">
        <authorList>
            <person name="Alioto T."/>
            <person name="Alioto T."/>
            <person name="Gomez Garrido J."/>
        </authorList>
    </citation>
    <scope>NUCLEOTIDE SEQUENCE</scope>
</reference>
<feature type="compositionally biased region" description="Low complexity" evidence="1">
    <location>
        <begin position="15"/>
        <end position="29"/>
    </location>
</feature>
<evidence type="ECO:0000256" key="1">
    <source>
        <dbReference type="SAM" id="MobiDB-lite"/>
    </source>
</evidence>
<dbReference type="InterPro" id="IPR025714">
    <property type="entry name" value="Methyltranfer_dom"/>
</dbReference>
<dbReference type="PANTHER" id="PTHR32026">
    <property type="entry name" value="METHYLTRANSFERASE-LIKE PROTEIN 24"/>
    <property type="match status" value="1"/>
</dbReference>
<dbReference type="AlphaFoldDB" id="A0AA35K399"/>
<name>A0AA35K399_9SAUR</name>
<keyword evidence="4" id="KW-1185">Reference proteome</keyword>
<evidence type="ECO:0000259" key="2">
    <source>
        <dbReference type="Pfam" id="PF13383"/>
    </source>
</evidence>
<sequence length="457" mass="51823">MSEQEEDRGTRRAPRWMPRAAARLASLARWPGGGGSEAPSASRLGQETRGGTTASQSPNFPRHVSLGEARAQRQERGEEESRALARDPGGSMSPWRCAAAQERRPGKGCALRLCLLSATLLLCLLQLGLRRSWDAAEPAKEARKPPLPPPPGARRAEKANEATSRRQVTYVRSGRRRGPAEPTCCLQGAPPSDARKKTIRWHINLQPWASPTASLNNEARRLLKYISTAQISCDHMSMNNLPGNPNSSRRPWSICLDDRFSLVHQIKRKQCRLYSLGLGSDNNQFEISMANSGCEVHRFDPSIKLAHIQKGQRLWYHRLSIDWRDPNPMIVAHKLHTNTKKLGTVLNDFGHHKIDILKADMESAEWKILENLILEDVVEHIGQLVLEIHVHWPGFEVSGNDSTVVRYWYSLLKELELKDFRLFHTYKDLSKPQMFLKREAFNASSCYTLSWVNTRWK</sequence>
<organism evidence="3 4">
    <name type="scientific">Podarcis lilfordi</name>
    <name type="common">Lilford's wall lizard</name>
    <dbReference type="NCBI Taxonomy" id="74358"/>
    <lineage>
        <taxon>Eukaryota</taxon>
        <taxon>Metazoa</taxon>
        <taxon>Chordata</taxon>
        <taxon>Craniata</taxon>
        <taxon>Vertebrata</taxon>
        <taxon>Euteleostomi</taxon>
        <taxon>Lepidosauria</taxon>
        <taxon>Squamata</taxon>
        <taxon>Bifurcata</taxon>
        <taxon>Unidentata</taxon>
        <taxon>Episquamata</taxon>
        <taxon>Laterata</taxon>
        <taxon>Lacertibaenia</taxon>
        <taxon>Lacertidae</taxon>
        <taxon>Podarcis</taxon>
    </lineage>
</organism>
<feature type="region of interest" description="Disordered" evidence="1">
    <location>
        <begin position="136"/>
        <end position="192"/>
    </location>
</feature>
<evidence type="ECO:0000313" key="4">
    <source>
        <dbReference type="Proteomes" id="UP001178461"/>
    </source>
</evidence>
<gene>
    <name evidence="3" type="ORF">PODLI_1B013590</name>
</gene>
<dbReference type="InterPro" id="IPR026913">
    <property type="entry name" value="METTL24"/>
</dbReference>
<feature type="compositionally biased region" description="Polar residues" evidence="1">
    <location>
        <begin position="43"/>
        <end position="59"/>
    </location>
</feature>
<feature type="compositionally biased region" description="Basic and acidic residues" evidence="1">
    <location>
        <begin position="70"/>
        <end position="85"/>
    </location>
</feature>
<accession>A0AA35K399</accession>